<organism evidence="2">
    <name type="scientific">Fusarium oxysporum Fo47</name>
    <dbReference type="NCBI Taxonomy" id="660027"/>
    <lineage>
        <taxon>Eukaryota</taxon>
        <taxon>Fungi</taxon>
        <taxon>Dikarya</taxon>
        <taxon>Ascomycota</taxon>
        <taxon>Pezizomycotina</taxon>
        <taxon>Sordariomycetes</taxon>
        <taxon>Hypocreomycetidae</taxon>
        <taxon>Hypocreales</taxon>
        <taxon>Nectriaceae</taxon>
        <taxon>Fusarium</taxon>
        <taxon>Fusarium oxysporum species complex</taxon>
    </lineage>
</organism>
<feature type="compositionally biased region" description="Basic and acidic residues" evidence="1">
    <location>
        <begin position="74"/>
        <end position="83"/>
    </location>
</feature>
<dbReference type="EMBL" id="JH717911">
    <property type="protein sequence ID" value="EWZ29600.1"/>
    <property type="molecule type" value="Genomic_DNA"/>
</dbReference>
<evidence type="ECO:0000313" key="2">
    <source>
        <dbReference type="EMBL" id="EWZ29600.1"/>
    </source>
</evidence>
<protein>
    <submittedName>
        <fullName evidence="2">Uncharacterized protein</fullName>
    </submittedName>
</protein>
<reference evidence="2" key="2">
    <citation type="submission" date="2012-06" db="EMBL/GenBank/DDBJ databases">
        <title>Annotation of the Genome Sequence of Fusarium oxysporum Fo47.</title>
        <authorList>
            <consortium name="The Broad Institute Genomics Platform"/>
            <person name="Ma L.-J."/>
            <person name="Corby-Kistler H."/>
            <person name="Broz K."/>
            <person name="Gale L.R."/>
            <person name="Jonkers W."/>
            <person name="O'Donnell K."/>
            <person name="Ploetz R."/>
            <person name="Steinberg C."/>
            <person name="Schwartz D.C."/>
            <person name="VanEtten H."/>
            <person name="Zhou S."/>
            <person name="Young S.K."/>
            <person name="Zeng Q."/>
            <person name="Gargeya S."/>
            <person name="Fitzgerald M."/>
            <person name="Abouelleil A."/>
            <person name="Alvarado L."/>
            <person name="Chapman S.B."/>
            <person name="Gainer-Dewar J."/>
            <person name="Goldberg J."/>
            <person name="Griggs A."/>
            <person name="Gujja S."/>
            <person name="Hansen M."/>
            <person name="Howarth C."/>
            <person name="Imamovic A."/>
            <person name="Ireland A."/>
            <person name="Larimer J."/>
            <person name="McCowan C."/>
            <person name="Murphy C."/>
            <person name="Pearson M."/>
            <person name="Poon T.W."/>
            <person name="Priest M."/>
            <person name="Roberts A."/>
            <person name="Saif S."/>
            <person name="Shea T."/>
            <person name="Sykes S."/>
            <person name="Wortman J."/>
            <person name="Nusbaum C."/>
            <person name="Birren B."/>
        </authorList>
    </citation>
    <scope>NUCLEOTIDE SEQUENCE</scope>
    <source>
        <strain evidence="2">Fo47</strain>
    </source>
</reference>
<proteinExistence type="predicted"/>
<sequence length="204" mass="22321">MSENNNIRPYLMPALRETPSSQLAVQRRPLPSSAPKRLAAQTKEDANRESPSTPPRRAPRRNARGKKVAGRPKNQRDEEEKKNSPPSPSTPSLAFTKEYAVATHCTVIPGHGHVYYAEDHKPLFVPTAVMHVHHTPDIHTCPCHQAPATGLVPIPGMQMPSIGALGRGYGGEQGWNENTWGYVPGFELGDTSQMHGGFNLNHTG</sequence>
<dbReference type="VEuPathDB" id="FungiDB:FOZG_16490"/>
<dbReference type="AlphaFoldDB" id="W9JIX3"/>
<gene>
    <name evidence="2" type="ORF">FOZG_16490</name>
</gene>
<feature type="compositionally biased region" description="Basic residues" evidence="1">
    <location>
        <begin position="57"/>
        <end position="70"/>
    </location>
</feature>
<name>W9JIX3_FUSOX</name>
<dbReference type="Proteomes" id="UP000030766">
    <property type="component" value="Unassembled WGS sequence"/>
</dbReference>
<accession>W9JIX3</accession>
<feature type="region of interest" description="Disordered" evidence="1">
    <location>
        <begin position="1"/>
        <end position="93"/>
    </location>
</feature>
<dbReference type="HOGENOM" id="CLU_1482095_0_0_1"/>
<reference evidence="2" key="1">
    <citation type="submission" date="2011-06" db="EMBL/GenBank/DDBJ databases">
        <title>The Genome Sequence of Fusarium oxysporum Fo47.</title>
        <authorList>
            <consortium name="The Broad Institute Genome Sequencing Platform"/>
            <person name="Ma L.-J."/>
            <person name="Gale L.R."/>
            <person name="Schwartz D.C."/>
            <person name="Zhou S."/>
            <person name="Corby-Kistler H."/>
            <person name="Young S.K."/>
            <person name="Zeng Q."/>
            <person name="Gargeya S."/>
            <person name="Fitzgerald M."/>
            <person name="Haas B."/>
            <person name="Abouelleil A."/>
            <person name="Alvarado L."/>
            <person name="Arachchi H.M."/>
            <person name="Berlin A."/>
            <person name="Brown A."/>
            <person name="Chapman S.B."/>
            <person name="Chen Z."/>
            <person name="Dunbar C."/>
            <person name="Freedman E."/>
            <person name="Gearin G."/>
            <person name="Gellesch M."/>
            <person name="Goldberg J."/>
            <person name="Griggs A."/>
            <person name="Gujja S."/>
            <person name="Heiman D."/>
            <person name="Howarth C."/>
            <person name="Larson L."/>
            <person name="Lui A."/>
            <person name="MacDonald P.J.P."/>
            <person name="Mehta T."/>
            <person name="Montmayeur A."/>
            <person name="Murphy C."/>
            <person name="Neiman D."/>
            <person name="Pearson M."/>
            <person name="Priest M."/>
            <person name="Roberts A."/>
            <person name="Saif S."/>
            <person name="Shea T."/>
            <person name="Shenoy N."/>
            <person name="Sisk P."/>
            <person name="Stolte C."/>
            <person name="Sykes S."/>
            <person name="Wortman J."/>
            <person name="Nusbaum C."/>
            <person name="Birren B."/>
        </authorList>
    </citation>
    <scope>NUCLEOTIDE SEQUENCE [LARGE SCALE GENOMIC DNA]</scope>
    <source>
        <strain evidence="2">Fo47</strain>
    </source>
</reference>
<evidence type="ECO:0000256" key="1">
    <source>
        <dbReference type="SAM" id="MobiDB-lite"/>
    </source>
</evidence>